<dbReference type="GO" id="GO:0030163">
    <property type="term" value="P:protein catabolic process"/>
    <property type="evidence" value="ECO:0007669"/>
    <property type="project" value="TreeGrafter"/>
</dbReference>
<dbReference type="PROSITE" id="PS50263">
    <property type="entry name" value="CN_HYDROLASE"/>
    <property type="match status" value="1"/>
</dbReference>
<dbReference type="AlphaFoldDB" id="A0AAN6XRI9"/>
<dbReference type="EMBL" id="MU863890">
    <property type="protein sequence ID" value="KAK4203282.1"/>
    <property type="molecule type" value="Genomic_DNA"/>
</dbReference>
<evidence type="ECO:0000313" key="3">
    <source>
        <dbReference type="EMBL" id="KAK4203282.1"/>
    </source>
</evidence>
<evidence type="ECO:0000259" key="2">
    <source>
        <dbReference type="PROSITE" id="PS50263"/>
    </source>
</evidence>
<feature type="compositionally biased region" description="Polar residues" evidence="1">
    <location>
        <begin position="324"/>
        <end position="336"/>
    </location>
</feature>
<accession>A0AAN6XRI9</accession>
<organism evidence="3 4">
    <name type="scientific">Triangularia verruculosa</name>
    <dbReference type="NCBI Taxonomy" id="2587418"/>
    <lineage>
        <taxon>Eukaryota</taxon>
        <taxon>Fungi</taxon>
        <taxon>Dikarya</taxon>
        <taxon>Ascomycota</taxon>
        <taxon>Pezizomycotina</taxon>
        <taxon>Sordariomycetes</taxon>
        <taxon>Sordariomycetidae</taxon>
        <taxon>Sordariales</taxon>
        <taxon>Podosporaceae</taxon>
        <taxon>Triangularia</taxon>
    </lineage>
</organism>
<feature type="compositionally biased region" description="Basic and acidic residues" evidence="1">
    <location>
        <begin position="311"/>
        <end position="322"/>
    </location>
</feature>
<feature type="compositionally biased region" description="Low complexity" evidence="1">
    <location>
        <begin position="378"/>
        <end position="392"/>
    </location>
</feature>
<dbReference type="SUPFAM" id="SSF56317">
    <property type="entry name" value="Carbon-nitrogen hydrolase"/>
    <property type="match status" value="1"/>
</dbReference>
<feature type="region of interest" description="Disordered" evidence="1">
    <location>
        <begin position="290"/>
        <end position="408"/>
    </location>
</feature>
<dbReference type="InterPro" id="IPR036526">
    <property type="entry name" value="C-N_Hydrolase_sf"/>
</dbReference>
<dbReference type="Gene3D" id="3.60.110.10">
    <property type="entry name" value="Carbon-nitrogen hydrolase"/>
    <property type="match status" value="1"/>
</dbReference>
<dbReference type="PANTHER" id="PTHR11750:SF26">
    <property type="entry name" value="PROTEIN N-TERMINAL AMIDASE"/>
    <property type="match status" value="1"/>
</dbReference>
<evidence type="ECO:0000313" key="4">
    <source>
        <dbReference type="Proteomes" id="UP001303160"/>
    </source>
</evidence>
<dbReference type="Pfam" id="PF00795">
    <property type="entry name" value="CN_hydrolase"/>
    <property type="match status" value="1"/>
</dbReference>
<dbReference type="PANTHER" id="PTHR11750">
    <property type="entry name" value="PROTEIN N-TERMINAL AMIDASE"/>
    <property type="match status" value="1"/>
</dbReference>
<dbReference type="InterPro" id="IPR039703">
    <property type="entry name" value="Nta1"/>
</dbReference>
<feature type="compositionally biased region" description="Pro residues" evidence="1">
    <location>
        <begin position="393"/>
        <end position="403"/>
    </location>
</feature>
<name>A0AAN6XRI9_9PEZI</name>
<dbReference type="GO" id="GO:0070773">
    <property type="term" value="F:protein-N-terminal glutamine amidohydrolase activity"/>
    <property type="evidence" value="ECO:0007669"/>
    <property type="project" value="InterPro"/>
</dbReference>
<dbReference type="Proteomes" id="UP001303160">
    <property type="component" value="Unassembled WGS sequence"/>
</dbReference>
<gene>
    <name evidence="3" type="ORF">QBC40DRAFT_167427</name>
</gene>
<comment type="caution">
    <text evidence="3">The sequence shown here is derived from an EMBL/GenBank/DDBJ whole genome shotgun (WGS) entry which is preliminary data.</text>
</comment>
<proteinExistence type="predicted"/>
<evidence type="ECO:0000256" key="1">
    <source>
        <dbReference type="SAM" id="MobiDB-lite"/>
    </source>
</evidence>
<feature type="domain" description="CN hydrolase" evidence="2">
    <location>
        <begin position="1"/>
        <end position="285"/>
    </location>
</feature>
<dbReference type="GO" id="GO:0008418">
    <property type="term" value="F:protein-N-terminal asparagine amidohydrolase activity"/>
    <property type="evidence" value="ECO:0007669"/>
    <property type="project" value="InterPro"/>
</dbReference>
<reference evidence="3" key="1">
    <citation type="journal article" date="2023" name="Mol. Phylogenet. Evol.">
        <title>Genome-scale phylogeny and comparative genomics of the fungal order Sordariales.</title>
        <authorList>
            <person name="Hensen N."/>
            <person name="Bonometti L."/>
            <person name="Westerberg I."/>
            <person name="Brannstrom I.O."/>
            <person name="Guillou S."/>
            <person name="Cros-Aarteil S."/>
            <person name="Calhoun S."/>
            <person name="Haridas S."/>
            <person name="Kuo A."/>
            <person name="Mondo S."/>
            <person name="Pangilinan J."/>
            <person name="Riley R."/>
            <person name="LaButti K."/>
            <person name="Andreopoulos B."/>
            <person name="Lipzen A."/>
            <person name="Chen C."/>
            <person name="Yan M."/>
            <person name="Daum C."/>
            <person name="Ng V."/>
            <person name="Clum A."/>
            <person name="Steindorff A."/>
            <person name="Ohm R.A."/>
            <person name="Martin F."/>
            <person name="Silar P."/>
            <person name="Natvig D.O."/>
            <person name="Lalanne C."/>
            <person name="Gautier V."/>
            <person name="Ament-Velasquez S.L."/>
            <person name="Kruys A."/>
            <person name="Hutchinson M.I."/>
            <person name="Powell A.J."/>
            <person name="Barry K."/>
            <person name="Miller A.N."/>
            <person name="Grigoriev I.V."/>
            <person name="Debuchy R."/>
            <person name="Gladieux P."/>
            <person name="Hiltunen Thoren M."/>
            <person name="Johannesson H."/>
        </authorList>
    </citation>
    <scope>NUCLEOTIDE SEQUENCE</scope>
    <source>
        <strain evidence="3">CBS 315.58</strain>
    </source>
</reference>
<dbReference type="InterPro" id="IPR003010">
    <property type="entry name" value="C-N_Hydrolase"/>
</dbReference>
<sequence>MRIACLQFSPQVGEVTENTSKADAVLAASAPELEDGIDLLVLPEMSFSGYNFRSQQHILPYLESPSTGPSSSWAKHKAQSLNCTVAVGYPELYSHTDKEYYNSLLVINPAGNQIANYRKSFLYYTDTTWAKEGSGFYSDTTSQICPGKKTAMGICMDINPYNFTNPWDLYEFARHCLTVKANLVIMSMAWLTLEMRERFLTGREQQPDMETLAYWVGRLEPLIRQGGGHDDDEEIILVFANRCGWEDEAVYAGSSAVMGVKGGEVSVYGVLGRGVEECLVVDTDAEPMGRLVTKKKKSDTDEEEETSSPENQHEHDNADEKPTPGSTQPSNNSSTANPPQQPPLPSSSNPTQHHHRPKLTLQTDPLTIPPFKSHHPHNLSLPTTTPPYLYSPSPSPSPSPYNSPPFRSIHLTTPSPPTSFPVSFSPSFCSPSSPHSLSSLENDLDPHSYFEAWLVSPVENNRQPKEKQKLLLWGYQEEERLHSWKWSSDAAVREVVDHDHDQEEDVSPLTTTAAAAAAAKKEEMGEGEMMMLKVMASPSIFADLNLKNYWERMERGVEVQ</sequence>
<protein>
    <submittedName>
        <fullName evidence="3">N-terminal amidase</fullName>
    </submittedName>
</protein>
<reference evidence="3" key="2">
    <citation type="submission" date="2023-05" db="EMBL/GenBank/DDBJ databases">
        <authorList>
            <consortium name="Lawrence Berkeley National Laboratory"/>
            <person name="Steindorff A."/>
            <person name="Hensen N."/>
            <person name="Bonometti L."/>
            <person name="Westerberg I."/>
            <person name="Brannstrom I.O."/>
            <person name="Guillou S."/>
            <person name="Cros-Aarteil S."/>
            <person name="Calhoun S."/>
            <person name="Haridas S."/>
            <person name="Kuo A."/>
            <person name="Mondo S."/>
            <person name="Pangilinan J."/>
            <person name="Riley R."/>
            <person name="Labutti K."/>
            <person name="Andreopoulos B."/>
            <person name="Lipzen A."/>
            <person name="Chen C."/>
            <person name="Yanf M."/>
            <person name="Daum C."/>
            <person name="Ng V."/>
            <person name="Clum A."/>
            <person name="Ohm R."/>
            <person name="Martin F."/>
            <person name="Silar P."/>
            <person name="Natvig D."/>
            <person name="Lalanne C."/>
            <person name="Gautier V."/>
            <person name="Ament-Velasquez S.L."/>
            <person name="Kruys A."/>
            <person name="Hutchinson M.I."/>
            <person name="Powell A.J."/>
            <person name="Barry K."/>
            <person name="Miller A.N."/>
            <person name="Grigoriev I.V."/>
            <person name="Debuchy R."/>
            <person name="Gladieux P."/>
            <person name="Thoren M.H."/>
            <person name="Johannesson H."/>
        </authorList>
    </citation>
    <scope>NUCLEOTIDE SEQUENCE</scope>
    <source>
        <strain evidence="3">CBS 315.58</strain>
    </source>
</reference>
<keyword evidence="4" id="KW-1185">Reference proteome</keyword>